<dbReference type="CDD" id="cd09204">
    <property type="entry name" value="PLDc_N_DEXD_b2"/>
    <property type="match status" value="1"/>
</dbReference>
<dbReference type="Pfam" id="PF04851">
    <property type="entry name" value="ResIII"/>
    <property type="match status" value="1"/>
</dbReference>
<proteinExistence type="predicted"/>
<dbReference type="InterPro" id="IPR001650">
    <property type="entry name" value="Helicase_C-like"/>
</dbReference>
<comment type="caution">
    <text evidence="3">The sequence shown here is derived from an EMBL/GenBank/DDBJ whole genome shotgun (WGS) entry which is preliminary data.</text>
</comment>
<name>E1L6F1_9FIRM</name>
<dbReference type="Gene3D" id="3.40.50.300">
    <property type="entry name" value="P-loop containing nucleotide triphosphate hydrolases"/>
    <property type="match status" value="2"/>
</dbReference>
<dbReference type="InterPro" id="IPR014001">
    <property type="entry name" value="Helicase_ATP-bd"/>
</dbReference>
<dbReference type="InterPro" id="IPR058403">
    <property type="entry name" value="DUF8090"/>
</dbReference>
<dbReference type="Proteomes" id="UP000004211">
    <property type="component" value="Unassembled WGS sequence"/>
</dbReference>
<dbReference type="RefSeq" id="WP_005377190.1">
    <property type="nucleotide sequence ID" value="NZ_AEDR01000028.1"/>
</dbReference>
<dbReference type="PROSITE" id="PS51192">
    <property type="entry name" value="HELICASE_ATP_BIND_1"/>
    <property type="match status" value="1"/>
</dbReference>
<dbReference type="CDD" id="cd18032">
    <property type="entry name" value="DEXHc_RE_I_III_res"/>
    <property type="match status" value="1"/>
</dbReference>
<dbReference type="eggNOG" id="COG1061">
    <property type="taxonomic scope" value="Bacteria"/>
</dbReference>
<keyword evidence="3" id="KW-0547">Nucleotide-binding</keyword>
<dbReference type="SMART" id="SM00487">
    <property type="entry name" value="DEXDc"/>
    <property type="match status" value="1"/>
</dbReference>
<reference evidence="3 4" key="1">
    <citation type="submission" date="2010-08" db="EMBL/GenBank/DDBJ databases">
        <authorList>
            <person name="Durkin A.S."/>
            <person name="Madupu R."/>
            <person name="Torralba M."/>
            <person name="Gillis M."/>
            <person name="Methe B."/>
            <person name="Sutton G."/>
            <person name="Nelson K.E."/>
        </authorList>
    </citation>
    <scope>NUCLEOTIDE SEQUENCE [LARGE SCALE GENOMIC DNA]</scope>
    <source>
        <strain evidence="3 4">ACS-049-V-Sch6</strain>
    </source>
</reference>
<accession>E1L6F1</accession>
<dbReference type="GO" id="GO:0003677">
    <property type="term" value="F:DNA binding"/>
    <property type="evidence" value="ECO:0007669"/>
    <property type="project" value="InterPro"/>
</dbReference>
<dbReference type="GO" id="GO:0005829">
    <property type="term" value="C:cytosol"/>
    <property type="evidence" value="ECO:0007669"/>
    <property type="project" value="TreeGrafter"/>
</dbReference>
<organism evidence="3 4">
    <name type="scientific">Veillonella atypica ACS-049-V-Sch6</name>
    <dbReference type="NCBI Taxonomy" id="866776"/>
    <lineage>
        <taxon>Bacteria</taxon>
        <taxon>Bacillati</taxon>
        <taxon>Bacillota</taxon>
        <taxon>Negativicutes</taxon>
        <taxon>Veillonellales</taxon>
        <taxon>Veillonellaceae</taxon>
        <taxon>Veillonella</taxon>
    </lineage>
</organism>
<dbReference type="PANTHER" id="PTHR47396">
    <property type="entry name" value="TYPE I RESTRICTION ENZYME ECOKI R PROTEIN"/>
    <property type="match status" value="1"/>
</dbReference>
<dbReference type="Pfam" id="PF26350">
    <property type="entry name" value="DUF8090"/>
    <property type="match status" value="1"/>
</dbReference>
<evidence type="ECO:0000259" key="2">
    <source>
        <dbReference type="PROSITE" id="PS51194"/>
    </source>
</evidence>
<keyword evidence="3" id="KW-0347">Helicase</keyword>
<evidence type="ECO:0000313" key="4">
    <source>
        <dbReference type="Proteomes" id="UP000004211"/>
    </source>
</evidence>
<dbReference type="EMBL" id="AEDR01000028">
    <property type="protein sequence ID" value="EFL56183.1"/>
    <property type="molecule type" value="Genomic_DNA"/>
</dbReference>
<dbReference type="GO" id="GO:0004386">
    <property type="term" value="F:helicase activity"/>
    <property type="evidence" value="ECO:0007669"/>
    <property type="project" value="UniProtKB-KW"/>
</dbReference>
<gene>
    <name evidence="3" type="ORF">HMPREF9321_1132</name>
</gene>
<dbReference type="PROSITE" id="PS51194">
    <property type="entry name" value="HELICASE_CTER"/>
    <property type="match status" value="1"/>
</dbReference>
<dbReference type="SMART" id="SM00490">
    <property type="entry name" value="HELICc"/>
    <property type="match status" value="1"/>
</dbReference>
<dbReference type="GO" id="GO:0005524">
    <property type="term" value="F:ATP binding"/>
    <property type="evidence" value="ECO:0007669"/>
    <property type="project" value="InterPro"/>
</dbReference>
<feature type="domain" description="Helicase ATP-binding" evidence="1">
    <location>
        <begin position="221"/>
        <end position="373"/>
    </location>
</feature>
<dbReference type="GO" id="GO:0016787">
    <property type="term" value="F:hydrolase activity"/>
    <property type="evidence" value="ECO:0007669"/>
    <property type="project" value="InterPro"/>
</dbReference>
<dbReference type="Pfam" id="PF11907">
    <property type="entry name" value="DUF3427"/>
    <property type="match status" value="1"/>
</dbReference>
<dbReference type="InterPro" id="IPR006935">
    <property type="entry name" value="Helicase/UvrB_N"/>
</dbReference>
<keyword evidence="3" id="KW-0067">ATP-binding</keyword>
<dbReference type="Pfam" id="PF13091">
    <property type="entry name" value="PLDc_2"/>
    <property type="match status" value="1"/>
</dbReference>
<dbReference type="Pfam" id="PF00271">
    <property type="entry name" value="Helicase_C"/>
    <property type="match status" value="1"/>
</dbReference>
<evidence type="ECO:0000259" key="1">
    <source>
        <dbReference type="PROSITE" id="PS51192"/>
    </source>
</evidence>
<dbReference type="AlphaFoldDB" id="E1L6F1"/>
<dbReference type="InterPro" id="IPR050742">
    <property type="entry name" value="Helicase_Restrict-Modif_Enz"/>
</dbReference>
<dbReference type="eggNOG" id="COG3886">
    <property type="taxonomic scope" value="Bacteria"/>
</dbReference>
<dbReference type="Gene3D" id="3.30.870.10">
    <property type="entry name" value="Endonuclease Chain A"/>
    <property type="match status" value="1"/>
</dbReference>
<dbReference type="SUPFAM" id="SSF52540">
    <property type="entry name" value="P-loop containing nucleoside triphosphate hydrolases"/>
    <property type="match status" value="1"/>
</dbReference>
<evidence type="ECO:0000313" key="3">
    <source>
        <dbReference type="EMBL" id="EFL56183.1"/>
    </source>
</evidence>
<dbReference type="SUPFAM" id="SSF56024">
    <property type="entry name" value="Phospholipase D/nuclease"/>
    <property type="match status" value="1"/>
</dbReference>
<dbReference type="InterPro" id="IPR021835">
    <property type="entry name" value="DUF3427"/>
</dbReference>
<dbReference type="InterPro" id="IPR027417">
    <property type="entry name" value="P-loop_NTPase"/>
</dbReference>
<dbReference type="InterPro" id="IPR025202">
    <property type="entry name" value="PLD-like_dom"/>
</dbReference>
<keyword evidence="3" id="KW-0378">Hydrolase</keyword>
<sequence>MQDSKIMNNFFTTELIANGEGRNVLSAIEDGLRSCDEFLISVAFITDDGLLVLKPILKELEGRGVKGRILTTDYLGFNNPKVLDELGRLKNIELRVYCTTNGSKHGFHTKGYIFKQEQSYQIIVGSSNLTINALKKNREWNTRAKSNVNDTYTKEVLEEFELYWNSEFTMEYSEFLPWYRPRWERSNRLSLKNIAEQVKLKGSLKLEPNLMQQQFIDNFNELRHQNESRGLLISATGTGKTYAAAFAMREMRPKRLLFLVHREQIANQALSSFQRVFDDQSISFGIVSGNVKRFDADYVFSTMQMMGRSEILQKYNPDDFDCIIIDEVHRAGAESYQRIIDYFKPKFLLGMTASPERTDGYDLYNLFHHNIVYEIRLEQALAEDLLCPFHYFGISDLWIDGKEINLEEDTISFSNLSEGERVDKIIEKIRYFGHSGSRVKGLVFCSNKKEAKELSDAFNLRKFRTISLTGDDSQAKREDAIARLTGTGAYQGFVDDQLDYIFTVDIFNEGVDIPEVNQVIMLRQTESPIVFIQQLGRGLRKFEDKEYVVILDFIGNYSNSYMIPLALSGDRSYNKDTLRKYVQSGNRIIPGTSTVHFDAIAKKRIFAAIDTANLSSAKLIKEAYLDLKYKLGHIPRIKDFKDYGSIDITKIFTKYKSYHHFLTQIKDKDYKIVFTPVQEQMLHFISQKLATGIRVRDLVALQLLISGECKIINKVSEVLLNQYGIQLSEQGKVNLINTLTNQFNVASAKKTFSECIFIIKKGKDYIISNSFQRALENDDFKMHVQELIVYGLDRYLDKYRNGLVIGTPFALYEKYNYEQVCQLLDWPHNESSTIGGYKYSKETKTLPIFINYDKDENIQESIKYEDRFVERDLFIGISKHPRTLKSKELANIFDADKYGICIHLFIRKNKNDKEKFKEFYYLGPVHSTGRKNAKQIQMASGAKAVELEYRLDVPVRDDIYDYLLNG</sequence>
<dbReference type="REBASE" id="38556">
    <property type="entry name" value="Vat6ORFAP"/>
</dbReference>
<protein>
    <submittedName>
        <fullName evidence="3">Helicase C-terminal domain protein</fullName>
    </submittedName>
</protein>
<dbReference type="CDD" id="cd18799">
    <property type="entry name" value="SF2_C_EcoAI-like"/>
    <property type="match status" value="1"/>
</dbReference>
<dbReference type="PANTHER" id="PTHR47396:SF1">
    <property type="entry name" value="ATP-DEPENDENT HELICASE IRC3-RELATED"/>
    <property type="match status" value="1"/>
</dbReference>
<feature type="domain" description="Helicase C-terminal" evidence="2">
    <location>
        <begin position="421"/>
        <end position="586"/>
    </location>
</feature>